<comment type="caution">
    <text evidence="1">The sequence shown here is derived from an EMBL/GenBank/DDBJ whole genome shotgun (WGS) entry which is preliminary data.</text>
</comment>
<gene>
    <name evidence="1" type="ORF">FOE67_03335</name>
</gene>
<dbReference type="AlphaFoldDB" id="A0A7W3T0W1"/>
<dbReference type="Proteomes" id="UP000530234">
    <property type="component" value="Unassembled WGS sequence"/>
</dbReference>
<sequence>MTTTTPPPAFRPGTRRALAGDVHSVPLGYDRAAIGPGTALPLPASEILVERMRDCTRVELAFHDKLGDSLLALATARAALDRLGERRHVAPPTVHASGPHTELIDRTGLLTPATSPAGSEGPRLVIGDRAGITARGSDATLALVCDPTAPPCWSSDGVVHTALPDRHYLALERRLGIRLPSEPPFTPRLTARPNRLVHRLRAMGWLDGVALAAITATSRADLKDYTAPRFTAVARRVAEILDASVRLLLIGGEPASGIRITAADARDRVQSLRLDGLPADDVADLLPHCSLVIGNDTGLTHLAALSRTRDGTGPQVIGLHARHSAGKWNTGLPHHHAVATGFAELMHQGDLCPVRDAVVPPTEDAHLAAITPDRLAHIAVRLLTGGRP</sequence>
<keyword evidence="1" id="KW-0808">Transferase</keyword>
<protein>
    <submittedName>
        <fullName evidence="1">Lipopolysaccharide heptosyltransferase family protein</fullName>
    </submittedName>
</protein>
<dbReference type="RefSeq" id="WP_182660232.1">
    <property type="nucleotide sequence ID" value="NZ_VKHS01000034.1"/>
</dbReference>
<dbReference type="Pfam" id="PF01075">
    <property type="entry name" value="Glyco_transf_9"/>
    <property type="match status" value="1"/>
</dbReference>
<dbReference type="GO" id="GO:0016757">
    <property type="term" value="F:glycosyltransferase activity"/>
    <property type="evidence" value="ECO:0007669"/>
    <property type="project" value="InterPro"/>
</dbReference>
<organism evidence="1 2">
    <name type="scientific">Streptomyces calidiresistens</name>
    <dbReference type="NCBI Taxonomy" id="1485586"/>
    <lineage>
        <taxon>Bacteria</taxon>
        <taxon>Bacillati</taxon>
        <taxon>Actinomycetota</taxon>
        <taxon>Actinomycetes</taxon>
        <taxon>Kitasatosporales</taxon>
        <taxon>Streptomycetaceae</taxon>
        <taxon>Streptomyces</taxon>
    </lineage>
</organism>
<dbReference type="EMBL" id="VKHS01000034">
    <property type="protein sequence ID" value="MBB0228566.1"/>
    <property type="molecule type" value="Genomic_DNA"/>
</dbReference>
<reference evidence="2" key="1">
    <citation type="submission" date="2019-10" db="EMBL/GenBank/DDBJ databases">
        <title>Streptomyces sp. nov., a novel actinobacterium isolated from alkaline environment.</title>
        <authorList>
            <person name="Golinska P."/>
        </authorList>
    </citation>
    <scope>NUCLEOTIDE SEQUENCE [LARGE SCALE GENOMIC DNA]</scope>
    <source>
        <strain evidence="2">DSM 42108</strain>
    </source>
</reference>
<evidence type="ECO:0000313" key="1">
    <source>
        <dbReference type="EMBL" id="MBB0228566.1"/>
    </source>
</evidence>
<keyword evidence="2" id="KW-1185">Reference proteome</keyword>
<dbReference type="SUPFAM" id="SSF53756">
    <property type="entry name" value="UDP-Glycosyltransferase/glycogen phosphorylase"/>
    <property type="match status" value="1"/>
</dbReference>
<proteinExistence type="predicted"/>
<dbReference type="Gene3D" id="3.40.50.2000">
    <property type="entry name" value="Glycogen Phosphorylase B"/>
    <property type="match status" value="1"/>
</dbReference>
<evidence type="ECO:0000313" key="2">
    <source>
        <dbReference type="Proteomes" id="UP000530234"/>
    </source>
</evidence>
<name>A0A7W3T0W1_9ACTN</name>
<accession>A0A7W3T0W1</accession>
<dbReference type="InterPro" id="IPR002201">
    <property type="entry name" value="Glyco_trans_9"/>
</dbReference>